<feature type="domain" description="Fe/B12 periplasmic-binding" evidence="3">
    <location>
        <begin position="32"/>
        <end position="281"/>
    </location>
</feature>
<protein>
    <submittedName>
        <fullName evidence="4">Periplasmic binding protein</fullName>
    </submittedName>
</protein>
<evidence type="ECO:0000259" key="3">
    <source>
        <dbReference type="PROSITE" id="PS50983"/>
    </source>
</evidence>
<evidence type="ECO:0000256" key="1">
    <source>
        <dbReference type="ARBA" id="ARBA00022729"/>
    </source>
</evidence>
<dbReference type="Pfam" id="PF01497">
    <property type="entry name" value="Peripla_BP_2"/>
    <property type="match status" value="1"/>
</dbReference>
<proteinExistence type="predicted"/>
<dbReference type="AlphaFoldDB" id="E1JWX0"/>
<keyword evidence="1 2" id="KW-0732">Signal</keyword>
<dbReference type="OrthoDB" id="9787772at2"/>
<organism evidence="4 5">
    <name type="scientific">Solidesulfovibrio fructosivorans JJ]</name>
    <dbReference type="NCBI Taxonomy" id="596151"/>
    <lineage>
        <taxon>Bacteria</taxon>
        <taxon>Pseudomonadati</taxon>
        <taxon>Thermodesulfobacteriota</taxon>
        <taxon>Desulfovibrionia</taxon>
        <taxon>Desulfovibrionales</taxon>
        <taxon>Desulfovibrionaceae</taxon>
        <taxon>Solidesulfovibrio</taxon>
    </lineage>
</organism>
<dbReference type="NCBIfam" id="NF038402">
    <property type="entry name" value="TroA_like"/>
    <property type="match status" value="1"/>
</dbReference>
<gene>
    <name evidence="4" type="ORF">DesfrDRAFT_2119</name>
</gene>
<feature type="chain" id="PRO_5003148262" evidence="2">
    <location>
        <begin position="28"/>
        <end position="289"/>
    </location>
</feature>
<dbReference type="RefSeq" id="WP_005993681.1">
    <property type="nucleotide sequence ID" value="NZ_AECZ01000012.1"/>
</dbReference>
<dbReference type="InterPro" id="IPR054828">
    <property type="entry name" value="Vit_B12_bind_prot"/>
</dbReference>
<dbReference type="PANTHER" id="PTHR30535:SF34">
    <property type="entry name" value="MOLYBDATE-BINDING PROTEIN MOLA"/>
    <property type="match status" value="1"/>
</dbReference>
<feature type="signal peptide" evidence="2">
    <location>
        <begin position="1"/>
        <end position="27"/>
    </location>
</feature>
<dbReference type="eggNOG" id="COG0614">
    <property type="taxonomic scope" value="Bacteria"/>
</dbReference>
<reference evidence="4 5" key="1">
    <citation type="submission" date="2010-08" db="EMBL/GenBank/DDBJ databases">
        <title>The draft genome of Desulfovibrio fructosovorans JJ.</title>
        <authorList>
            <consortium name="US DOE Joint Genome Institute (JGI-PGF)"/>
            <person name="Lucas S."/>
            <person name="Copeland A."/>
            <person name="Lapidus A."/>
            <person name="Cheng J.-F."/>
            <person name="Bruce D."/>
            <person name="Goodwin L."/>
            <person name="Pitluck S."/>
            <person name="Land M.L."/>
            <person name="Hauser L."/>
            <person name="Chang Y.-J."/>
            <person name="Jeffries C."/>
            <person name="Wall J.D."/>
            <person name="Stahl D.A."/>
            <person name="Arkin A.P."/>
            <person name="Dehal P."/>
            <person name="Stolyar S.M."/>
            <person name="Hazen T.C."/>
            <person name="Woyke T.J."/>
        </authorList>
    </citation>
    <scope>NUCLEOTIDE SEQUENCE [LARGE SCALE GENOMIC DNA]</scope>
    <source>
        <strain evidence="4 5">JJ</strain>
    </source>
</reference>
<dbReference type="Gene3D" id="3.40.50.1980">
    <property type="entry name" value="Nitrogenase molybdenum iron protein domain"/>
    <property type="match status" value="2"/>
</dbReference>
<accession>E1JWX0</accession>
<evidence type="ECO:0000313" key="4">
    <source>
        <dbReference type="EMBL" id="EFL51174.1"/>
    </source>
</evidence>
<dbReference type="InterPro" id="IPR050902">
    <property type="entry name" value="ABC_Transporter_SBP"/>
</dbReference>
<evidence type="ECO:0000313" key="5">
    <source>
        <dbReference type="Proteomes" id="UP000006250"/>
    </source>
</evidence>
<dbReference type="InterPro" id="IPR002491">
    <property type="entry name" value="ABC_transptr_periplasmic_BD"/>
</dbReference>
<name>E1JWX0_SOLFR</name>
<keyword evidence="5" id="KW-1185">Reference proteome</keyword>
<dbReference type="SUPFAM" id="SSF53807">
    <property type="entry name" value="Helical backbone' metal receptor"/>
    <property type="match status" value="1"/>
</dbReference>
<sequence precursor="true">MKTALRLSAAILAVCWLPWFLPSQATAGSPVRVIALAPSLTEIVYALDRGNLLVGASTYSDFPEVAKRLPRVGSYAHPDLERILALRPDCCLAVEGMTPQETTERLISLGVPVHILDTNTLAAVFASIEKIGNLLAASERAVALADAMRQTVARITRKRGDGLQPSVLYQIGYAPMYAACGGTFINELIELAGGKNVCATMRGYPQLTPEQAVAFRPDVVLIPTMGREAFEAARTRWNAWPEVPAVHSGRIFILDSDLFDRPGPRLTQGLEELARLLHIPPVPATEKQP</sequence>
<dbReference type="PANTHER" id="PTHR30535">
    <property type="entry name" value="VITAMIN B12-BINDING PROTEIN"/>
    <property type="match status" value="1"/>
</dbReference>
<dbReference type="EMBL" id="AECZ01000012">
    <property type="protein sequence ID" value="EFL51174.1"/>
    <property type="molecule type" value="Genomic_DNA"/>
</dbReference>
<dbReference type="CDD" id="cd01144">
    <property type="entry name" value="BtuF"/>
    <property type="match status" value="1"/>
</dbReference>
<dbReference type="STRING" id="596151.DesfrDRAFT_2119"/>
<dbReference type="PROSITE" id="PS50983">
    <property type="entry name" value="FE_B12_PBP"/>
    <property type="match status" value="1"/>
</dbReference>
<dbReference type="Proteomes" id="UP000006250">
    <property type="component" value="Unassembled WGS sequence"/>
</dbReference>
<comment type="caution">
    <text evidence="4">The sequence shown here is derived from an EMBL/GenBank/DDBJ whole genome shotgun (WGS) entry which is preliminary data.</text>
</comment>
<evidence type="ECO:0000256" key="2">
    <source>
        <dbReference type="SAM" id="SignalP"/>
    </source>
</evidence>